<dbReference type="AlphaFoldDB" id="A0A9P5NXX3"/>
<dbReference type="EMBL" id="JADNYJ010000006">
    <property type="protein sequence ID" value="KAF8910452.1"/>
    <property type="molecule type" value="Genomic_DNA"/>
</dbReference>
<organism evidence="1 2">
    <name type="scientific">Gymnopilus junonius</name>
    <name type="common">Spectacular rustgill mushroom</name>
    <name type="synonym">Gymnopilus spectabilis subsp. junonius</name>
    <dbReference type="NCBI Taxonomy" id="109634"/>
    <lineage>
        <taxon>Eukaryota</taxon>
        <taxon>Fungi</taxon>
        <taxon>Dikarya</taxon>
        <taxon>Basidiomycota</taxon>
        <taxon>Agaricomycotina</taxon>
        <taxon>Agaricomycetes</taxon>
        <taxon>Agaricomycetidae</taxon>
        <taxon>Agaricales</taxon>
        <taxon>Agaricineae</taxon>
        <taxon>Hymenogastraceae</taxon>
        <taxon>Gymnopilus</taxon>
    </lineage>
</organism>
<protein>
    <submittedName>
        <fullName evidence="1">Uncharacterized protein</fullName>
    </submittedName>
</protein>
<evidence type="ECO:0000313" key="1">
    <source>
        <dbReference type="EMBL" id="KAF8910452.1"/>
    </source>
</evidence>
<comment type="caution">
    <text evidence="1">The sequence shown here is derived from an EMBL/GenBank/DDBJ whole genome shotgun (WGS) entry which is preliminary data.</text>
</comment>
<proteinExistence type="predicted"/>
<dbReference type="Proteomes" id="UP000724874">
    <property type="component" value="Unassembled WGS sequence"/>
</dbReference>
<name>A0A9P5NXX3_GYMJU</name>
<accession>A0A9P5NXX3</accession>
<reference evidence="1" key="1">
    <citation type="submission" date="2020-11" db="EMBL/GenBank/DDBJ databases">
        <authorList>
            <consortium name="DOE Joint Genome Institute"/>
            <person name="Ahrendt S."/>
            <person name="Riley R."/>
            <person name="Andreopoulos W."/>
            <person name="LaButti K."/>
            <person name="Pangilinan J."/>
            <person name="Ruiz-duenas F.J."/>
            <person name="Barrasa J.M."/>
            <person name="Sanchez-Garcia M."/>
            <person name="Camarero S."/>
            <person name="Miyauchi S."/>
            <person name="Serrano A."/>
            <person name="Linde D."/>
            <person name="Babiker R."/>
            <person name="Drula E."/>
            <person name="Ayuso-Fernandez I."/>
            <person name="Pacheco R."/>
            <person name="Padilla G."/>
            <person name="Ferreira P."/>
            <person name="Barriuso J."/>
            <person name="Kellner H."/>
            <person name="Castanera R."/>
            <person name="Alfaro M."/>
            <person name="Ramirez L."/>
            <person name="Pisabarro A.G."/>
            <person name="Kuo A."/>
            <person name="Tritt A."/>
            <person name="Lipzen A."/>
            <person name="He G."/>
            <person name="Yan M."/>
            <person name="Ng V."/>
            <person name="Cullen D."/>
            <person name="Martin F."/>
            <person name="Rosso M.-N."/>
            <person name="Henrissat B."/>
            <person name="Hibbett D."/>
            <person name="Martinez A.T."/>
            <person name="Grigoriev I.V."/>
        </authorList>
    </citation>
    <scope>NUCLEOTIDE SEQUENCE</scope>
    <source>
        <strain evidence="1">AH 44721</strain>
    </source>
</reference>
<gene>
    <name evidence="1" type="ORF">CPB84DRAFT_1219737</name>
</gene>
<evidence type="ECO:0000313" key="2">
    <source>
        <dbReference type="Proteomes" id="UP000724874"/>
    </source>
</evidence>
<keyword evidence="2" id="KW-1185">Reference proteome</keyword>
<sequence>MVVRLPFLTVTGRWGRFSGRGRTEICGIRFVHLLQCYLHPPALALHQVFVHVSAKGLGFGCTPLGGSAGDLFWEYLIDLKILGHHLWFMDIIPALISKFDLSAAKLLNLEVDMGILQPSQYLTCMPLFFTFSSVTSLQVRQDDLGIILILSTYSGNPRSFVPQLNTLYVNSFKLSDPGASTSHPLLSFLRHRRDLELPVREVVVSLTNNQEASDLKFLDEMVGLSVYWYDRNGKAFEYICGSITTYA</sequence>